<organism evidence="10 11">
    <name type="scientific">Orchesella dallaii</name>
    <dbReference type="NCBI Taxonomy" id="48710"/>
    <lineage>
        <taxon>Eukaryota</taxon>
        <taxon>Metazoa</taxon>
        <taxon>Ecdysozoa</taxon>
        <taxon>Arthropoda</taxon>
        <taxon>Hexapoda</taxon>
        <taxon>Collembola</taxon>
        <taxon>Entomobryomorpha</taxon>
        <taxon>Entomobryoidea</taxon>
        <taxon>Orchesellidae</taxon>
        <taxon>Orchesellinae</taxon>
        <taxon>Orchesella</taxon>
    </lineage>
</organism>
<keyword evidence="4 7" id="KW-0863">Zinc-finger</keyword>
<keyword evidence="11" id="KW-1185">Reference proteome</keyword>
<feature type="compositionally biased region" description="Polar residues" evidence="8">
    <location>
        <begin position="438"/>
        <end position="452"/>
    </location>
</feature>
<protein>
    <recommendedName>
        <fullName evidence="9">CXXC-type domain-containing protein</fullName>
    </recommendedName>
</protein>
<evidence type="ECO:0000256" key="5">
    <source>
        <dbReference type="ARBA" id="ARBA00022833"/>
    </source>
</evidence>
<evidence type="ECO:0000256" key="3">
    <source>
        <dbReference type="ARBA" id="ARBA00022723"/>
    </source>
</evidence>
<feature type="compositionally biased region" description="Polar residues" evidence="8">
    <location>
        <begin position="418"/>
        <end position="427"/>
    </location>
</feature>
<dbReference type="Pfam" id="PF02008">
    <property type="entry name" value="zf-CXXC"/>
    <property type="match status" value="1"/>
</dbReference>
<keyword evidence="5" id="KW-0862">Zinc</keyword>
<feature type="region of interest" description="Disordered" evidence="8">
    <location>
        <begin position="405"/>
        <end position="481"/>
    </location>
</feature>
<evidence type="ECO:0000256" key="4">
    <source>
        <dbReference type="ARBA" id="ARBA00022771"/>
    </source>
</evidence>
<evidence type="ECO:0000256" key="1">
    <source>
        <dbReference type="ARBA" id="ARBA00004496"/>
    </source>
</evidence>
<dbReference type="InterPro" id="IPR040388">
    <property type="entry name" value="CXXC4/CXXC5"/>
</dbReference>
<dbReference type="PANTHER" id="PTHR13419">
    <property type="entry name" value="ZINC FINGER-CONTAINING"/>
    <property type="match status" value="1"/>
</dbReference>
<keyword evidence="3" id="KW-0479">Metal-binding</keyword>
<sequence length="535" mass="58277">MMSESQGPGGGALEPHGYNVGFGAPPSSTKGYVSNVLSEGSQSHLTLLKNASLPVSWLGEQHDVSRLSDFSEMRYLELNNWDLSSSYPSDNVTARLVDSRSMDSNDQPINYRPWEKPTNGSHPQSTTSGSTVSTGTLTNRKAEGRSPNGVSSTNEGEKSSPPTLTPLQNAFPNFPSETFSGNGNKLPSFQSQFNGFAEGQEQTAPILPSFHTLPANRPPYVPGHHHPGHPHVHAASPMGHREQQPFLDERHVQLFPGQVAIGGGQFPQLIATSGSNGHHNAYVNTSQHGSFVGGTHHHHHHQTLQLQELVPVPPMILHHPVAVTSNSTTHKLAQQITTDGSIPGLNLNIIENQSGCHFPQNIPKYVNEGPIEAHVIAVKLPPHAYEHNPPTMVVNNHHHQITKIEQPPHVNGNGMIPNVSNGSTPTKKQGKRKRSETNGEAHQVSSVSSTDSNDFKRPNGTSITNGKINGHSSDDQDKPVKKKRKRCGECTGCQRKDNCGECAPCRNDKSHQICKQRRCDKLTEKKVSNITFTLR</sequence>
<proteinExistence type="predicted"/>
<feature type="region of interest" description="Disordered" evidence="8">
    <location>
        <begin position="97"/>
        <end position="189"/>
    </location>
</feature>
<accession>A0ABP1R3S7</accession>
<evidence type="ECO:0000256" key="8">
    <source>
        <dbReference type="SAM" id="MobiDB-lite"/>
    </source>
</evidence>
<evidence type="ECO:0000259" key="9">
    <source>
        <dbReference type="PROSITE" id="PS51058"/>
    </source>
</evidence>
<comment type="caution">
    <text evidence="10">The sequence shown here is derived from an EMBL/GenBank/DDBJ whole genome shotgun (WGS) entry which is preliminary data.</text>
</comment>
<feature type="compositionally biased region" description="Polar residues" evidence="8">
    <location>
        <begin position="148"/>
        <end position="189"/>
    </location>
</feature>
<dbReference type="PROSITE" id="PS51058">
    <property type="entry name" value="ZF_CXXC"/>
    <property type="match status" value="1"/>
</dbReference>
<dbReference type="Proteomes" id="UP001642540">
    <property type="component" value="Unassembled WGS sequence"/>
</dbReference>
<evidence type="ECO:0000313" key="11">
    <source>
        <dbReference type="Proteomes" id="UP001642540"/>
    </source>
</evidence>
<feature type="compositionally biased region" description="Low complexity" evidence="8">
    <location>
        <begin position="125"/>
        <end position="138"/>
    </location>
</feature>
<name>A0ABP1R3S7_9HEXA</name>
<feature type="region of interest" description="Disordered" evidence="8">
    <location>
        <begin position="1"/>
        <end position="25"/>
    </location>
</feature>
<dbReference type="PANTHER" id="PTHR13419:SF0">
    <property type="entry name" value="CXXC-TYPE DOMAIN-CONTAINING PROTEIN"/>
    <property type="match status" value="1"/>
</dbReference>
<evidence type="ECO:0000256" key="2">
    <source>
        <dbReference type="ARBA" id="ARBA00022490"/>
    </source>
</evidence>
<dbReference type="EMBL" id="CAXLJM020000049">
    <property type="protein sequence ID" value="CAL8113866.1"/>
    <property type="molecule type" value="Genomic_DNA"/>
</dbReference>
<reference evidence="10 11" key="1">
    <citation type="submission" date="2024-08" db="EMBL/GenBank/DDBJ databases">
        <authorList>
            <person name="Cucini C."/>
            <person name="Frati F."/>
        </authorList>
    </citation>
    <scope>NUCLEOTIDE SEQUENCE [LARGE SCALE GENOMIC DNA]</scope>
</reference>
<comment type="subcellular location">
    <subcellularLocation>
        <location evidence="1">Cytoplasm</location>
    </subcellularLocation>
</comment>
<keyword evidence="2" id="KW-0963">Cytoplasm</keyword>
<keyword evidence="6" id="KW-0238">DNA-binding</keyword>
<feature type="domain" description="CXXC-type" evidence="9">
    <location>
        <begin position="480"/>
        <end position="520"/>
    </location>
</feature>
<gene>
    <name evidence="10" type="ORF">ODALV1_LOCUS16208</name>
</gene>
<evidence type="ECO:0000256" key="7">
    <source>
        <dbReference type="PROSITE-ProRule" id="PRU00509"/>
    </source>
</evidence>
<feature type="compositionally biased region" description="Polar residues" evidence="8">
    <location>
        <begin position="459"/>
        <end position="471"/>
    </location>
</feature>
<evidence type="ECO:0000313" key="10">
    <source>
        <dbReference type="EMBL" id="CAL8113866.1"/>
    </source>
</evidence>
<evidence type="ECO:0000256" key="6">
    <source>
        <dbReference type="ARBA" id="ARBA00023125"/>
    </source>
</evidence>
<dbReference type="InterPro" id="IPR002857">
    <property type="entry name" value="Znf_CXXC"/>
</dbReference>